<comment type="caution">
    <text evidence="1">The sequence shown here is derived from an EMBL/GenBank/DDBJ whole genome shotgun (WGS) entry which is preliminary data.</text>
</comment>
<proteinExistence type="predicted"/>
<evidence type="ECO:0000313" key="2">
    <source>
        <dbReference type="Proteomes" id="UP000053372"/>
    </source>
</evidence>
<reference evidence="1 2" key="1">
    <citation type="journal article" date="2015" name="Genome Announc.">
        <title>Draft Genome of the Euendolithic (true boring) Cyanobacterium Mastigocoleus testarum strain BC008.</title>
        <authorList>
            <person name="Guida B.S."/>
            <person name="Garcia-Pichel F."/>
        </authorList>
    </citation>
    <scope>NUCLEOTIDE SEQUENCE [LARGE SCALE GENOMIC DNA]</scope>
    <source>
        <strain evidence="1 2">BC008</strain>
    </source>
</reference>
<protein>
    <recommendedName>
        <fullName evidence="3">DUF3598 domain-containing protein</fullName>
    </recommendedName>
</protein>
<evidence type="ECO:0000313" key="1">
    <source>
        <dbReference type="EMBL" id="KST70364.1"/>
    </source>
</evidence>
<dbReference type="Proteomes" id="UP000053372">
    <property type="component" value="Unassembled WGS sequence"/>
</dbReference>
<organism evidence="1 2">
    <name type="scientific">Mastigocoleus testarum BC008</name>
    <dbReference type="NCBI Taxonomy" id="371196"/>
    <lineage>
        <taxon>Bacteria</taxon>
        <taxon>Bacillati</taxon>
        <taxon>Cyanobacteriota</taxon>
        <taxon>Cyanophyceae</taxon>
        <taxon>Nostocales</taxon>
        <taxon>Hapalosiphonaceae</taxon>
        <taxon>Mastigocoleus</taxon>
    </lineage>
</organism>
<sequence length="168" mass="19497">MKESSNNLYIPEQTTKKSLETFKVLPHFVGRWEGNWVCMDADAIEIKRFTAILNQNIVDNQWVQTNENFFADGKTETLHFFGKPISDDIVFLESPDIPYCNFKMLIQELSDNIILLRVWDKLTGAPLATETIHLISLNHRVRTIQQFNPPDGNLRGFMIINEKRTNDI</sequence>
<dbReference type="Gene3D" id="2.40.128.20">
    <property type="match status" value="1"/>
</dbReference>
<keyword evidence="2" id="KW-1185">Reference proteome</keyword>
<dbReference type="RefSeq" id="WP_058182929.1">
    <property type="nucleotide sequence ID" value="NZ_LMTZ01000001.1"/>
</dbReference>
<name>A0A0V8A0Q8_9CYAN</name>
<gene>
    <name evidence="1" type="ORF">BC008_45020</name>
</gene>
<dbReference type="OrthoDB" id="457594at2"/>
<evidence type="ECO:0008006" key="3">
    <source>
        <dbReference type="Google" id="ProtNLM"/>
    </source>
</evidence>
<dbReference type="AlphaFoldDB" id="A0A0V8A0Q8"/>
<dbReference type="InterPro" id="IPR012674">
    <property type="entry name" value="Calycin"/>
</dbReference>
<dbReference type="EMBL" id="LMTZ01000001">
    <property type="protein sequence ID" value="KST70364.1"/>
    <property type="molecule type" value="Genomic_DNA"/>
</dbReference>
<accession>A0A0V8A0Q8</accession>
<dbReference type="SUPFAM" id="SSF50814">
    <property type="entry name" value="Lipocalins"/>
    <property type="match status" value="1"/>
</dbReference>